<organism evidence="2 3">
    <name type="scientific">Neobacillus notoginsengisoli</name>
    <dbReference type="NCBI Taxonomy" id="1578198"/>
    <lineage>
        <taxon>Bacteria</taxon>
        <taxon>Bacillati</taxon>
        <taxon>Bacillota</taxon>
        <taxon>Bacilli</taxon>
        <taxon>Bacillales</taxon>
        <taxon>Bacillaceae</taxon>
        <taxon>Neobacillus</taxon>
    </lineage>
</organism>
<dbReference type="RefSeq" id="WP_118919777.1">
    <property type="nucleotide sequence ID" value="NZ_QWEG01000003.1"/>
</dbReference>
<protein>
    <submittedName>
        <fullName evidence="2">DUF2188 domain-containing protein</fullName>
    </submittedName>
</protein>
<dbReference type="OrthoDB" id="2168035at2"/>
<evidence type="ECO:0000313" key="3">
    <source>
        <dbReference type="Proteomes" id="UP000284416"/>
    </source>
</evidence>
<evidence type="ECO:0000313" key="2">
    <source>
        <dbReference type="EMBL" id="RHW42122.1"/>
    </source>
</evidence>
<dbReference type="InterPro" id="IPR018691">
    <property type="entry name" value="DUF2188"/>
</dbReference>
<proteinExistence type="predicted"/>
<reference evidence="2 3" key="1">
    <citation type="journal article" date="2017" name="Int. J. Syst. Evol. Microbiol.">
        <title>Bacillus notoginsengisoli sp. nov., a novel bacterium isolated from the rhizosphere of Panax notoginseng.</title>
        <authorList>
            <person name="Zhang M.Y."/>
            <person name="Cheng J."/>
            <person name="Cai Y."/>
            <person name="Zhang T.Y."/>
            <person name="Wu Y.Y."/>
            <person name="Manikprabhu D."/>
            <person name="Li W.J."/>
            <person name="Zhang Y.X."/>
        </authorList>
    </citation>
    <scope>NUCLEOTIDE SEQUENCE [LARGE SCALE GENOMIC DNA]</scope>
    <source>
        <strain evidence="2 3">JCM 30743</strain>
    </source>
</reference>
<dbReference type="AlphaFoldDB" id="A0A417YXJ6"/>
<evidence type="ECO:0000256" key="1">
    <source>
        <dbReference type="SAM" id="MobiDB-lite"/>
    </source>
</evidence>
<dbReference type="Pfam" id="PF09954">
    <property type="entry name" value="DUF2188"/>
    <property type="match status" value="1"/>
</dbReference>
<dbReference type="EMBL" id="QWEG01000003">
    <property type="protein sequence ID" value="RHW42122.1"/>
    <property type="molecule type" value="Genomic_DNA"/>
</dbReference>
<gene>
    <name evidence="2" type="ORF">D1B31_05660</name>
</gene>
<sequence>MANKKNDHIHSEEQAQFFKERAGTDEARFHVVPHDEEGWAVKREGQDEPEMTADSRSEAVKEAKRLAEEAGTMVYIHNDEGRIEEQHNYQDR</sequence>
<feature type="region of interest" description="Disordered" evidence="1">
    <location>
        <begin position="33"/>
        <end position="56"/>
    </location>
</feature>
<dbReference type="Proteomes" id="UP000284416">
    <property type="component" value="Unassembled WGS sequence"/>
</dbReference>
<accession>A0A417YXJ6</accession>
<feature type="compositionally biased region" description="Basic and acidic residues" evidence="1">
    <location>
        <begin position="33"/>
        <end position="46"/>
    </location>
</feature>
<comment type="caution">
    <text evidence="2">The sequence shown here is derived from an EMBL/GenBank/DDBJ whole genome shotgun (WGS) entry which is preliminary data.</text>
</comment>
<name>A0A417YXJ6_9BACI</name>
<keyword evidence="3" id="KW-1185">Reference proteome</keyword>